<dbReference type="PANTHER" id="PTHR31302">
    <property type="entry name" value="TRANSMEMBRANE PROTEIN WITH METALLOPHOSPHOESTERASE DOMAIN-RELATED"/>
    <property type="match status" value="1"/>
</dbReference>
<organism evidence="4 5">
    <name type="scientific">Enhygromyxa salina</name>
    <dbReference type="NCBI Taxonomy" id="215803"/>
    <lineage>
        <taxon>Bacteria</taxon>
        <taxon>Pseudomonadati</taxon>
        <taxon>Myxococcota</taxon>
        <taxon>Polyangia</taxon>
        <taxon>Nannocystales</taxon>
        <taxon>Nannocystaceae</taxon>
        <taxon>Enhygromyxa</taxon>
    </lineage>
</organism>
<dbReference type="InterPro" id="IPR004843">
    <property type="entry name" value="Calcineurin-like_PHP"/>
</dbReference>
<feature type="domain" description="Calcineurin-like phosphoesterase" evidence="3">
    <location>
        <begin position="24"/>
        <end position="187"/>
    </location>
</feature>
<reference evidence="4 5" key="1">
    <citation type="submission" date="2014-12" db="EMBL/GenBank/DDBJ databases">
        <title>Genome assembly of Enhygromyxa salina DSM 15201.</title>
        <authorList>
            <person name="Sharma G."/>
            <person name="Subramanian S."/>
        </authorList>
    </citation>
    <scope>NUCLEOTIDE SEQUENCE [LARGE SCALE GENOMIC DNA]</scope>
    <source>
        <strain evidence="4 5">DSM 15201</strain>
    </source>
</reference>
<dbReference type="Gene3D" id="3.60.21.10">
    <property type="match status" value="1"/>
</dbReference>
<dbReference type="GO" id="GO:0046872">
    <property type="term" value="F:metal ion binding"/>
    <property type="evidence" value="ECO:0007669"/>
    <property type="project" value="UniProtKB-KW"/>
</dbReference>
<dbReference type="EMBL" id="JMCC02000049">
    <property type="protein sequence ID" value="KIG15626.1"/>
    <property type="molecule type" value="Genomic_DNA"/>
</dbReference>
<gene>
    <name evidence="4" type="ORF">DB30_05374</name>
</gene>
<sequence>MDTEVRLREWTVWIPKLDPNHDGLRIGHVSDVHVGIVTPDQRIRNAVGLLAEASPDLCLLTGDFASRRPAPLARLGRLLTGLPVDSTYFVLGNHDHLVDAEQVTRELEGVGYTHLDNRHRTLNLRGAPLHVIGFDDPVTRRHRPAEAMRGVPELGTRVLLAHQAESVGEVLELGQHVDLCVSGHTHGGQIYVPGMTDALMAKLGLRHLRGLCRYDQHGPWLHVTHGVGAAVSPLRVASRPEVGLLTLRRDRSGVSFRG</sequence>
<protein>
    <submittedName>
        <fullName evidence="4">Phosphoesterase</fullName>
    </submittedName>
</protein>
<proteinExistence type="predicted"/>
<dbReference type="Proteomes" id="UP000031599">
    <property type="component" value="Unassembled WGS sequence"/>
</dbReference>
<dbReference type="AlphaFoldDB" id="A0A0C2CX74"/>
<evidence type="ECO:0000256" key="1">
    <source>
        <dbReference type="ARBA" id="ARBA00022723"/>
    </source>
</evidence>
<dbReference type="GO" id="GO:0009245">
    <property type="term" value="P:lipid A biosynthetic process"/>
    <property type="evidence" value="ECO:0007669"/>
    <property type="project" value="TreeGrafter"/>
</dbReference>
<evidence type="ECO:0000256" key="2">
    <source>
        <dbReference type="ARBA" id="ARBA00022801"/>
    </source>
</evidence>
<name>A0A0C2CX74_9BACT</name>
<dbReference type="GO" id="GO:0016020">
    <property type="term" value="C:membrane"/>
    <property type="evidence" value="ECO:0007669"/>
    <property type="project" value="GOC"/>
</dbReference>
<dbReference type="PANTHER" id="PTHR31302:SF31">
    <property type="entry name" value="PHOSPHODIESTERASE YAEI"/>
    <property type="match status" value="1"/>
</dbReference>
<comment type="caution">
    <text evidence="4">The sequence shown here is derived from an EMBL/GenBank/DDBJ whole genome shotgun (WGS) entry which is preliminary data.</text>
</comment>
<keyword evidence="2" id="KW-0378">Hydrolase</keyword>
<evidence type="ECO:0000259" key="3">
    <source>
        <dbReference type="Pfam" id="PF00149"/>
    </source>
</evidence>
<dbReference type="SUPFAM" id="SSF56300">
    <property type="entry name" value="Metallo-dependent phosphatases"/>
    <property type="match status" value="1"/>
</dbReference>
<accession>A0A0C2CX74</accession>
<evidence type="ECO:0000313" key="4">
    <source>
        <dbReference type="EMBL" id="KIG15626.1"/>
    </source>
</evidence>
<evidence type="ECO:0000313" key="5">
    <source>
        <dbReference type="Proteomes" id="UP000031599"/>
    </source>
</evidence>
<dbReference type="GO" id="GO:0008758">
    <property type="term" value="F:UDP-2,3-diacylglucosamine hydrolase activity"/>
    <property type="evidence" value="ECO:0007669"/>
    <property type="project" value="TreeGrafter"/>
</dbReference>
<dbReference type="InterPro" id="IPR051158">
    <property type="entry name" value="Metallophosphoesterase_sf"/>
</dbReference>
<dbReference type="Pfam" id="PF00149">
    <property type="entry name" value="Metallophos"/>
    <property type="match status" value="1"/>
</dbReference>
<dbReference type="InterPro" id="IPR029052">
    <property type="entry name" value="Metallo-depent_PP-like"/>
</dbReference>
<keyword evidence="1" id="KW-0479">Metal-binding</keyword>